<name>C3YUI7_BRAFL</name>
<keyword evidence="3" id="KW-0808">Transferase</keyword>
<gene>
    <name evidence="5" type="ORF">BRAFLDRAFT_79647</name>
</gene>
<keyword evidence="4" id="KW-0949">S-adenosyl-L-methionine</keyword>
<evidence type="ECO:0000256" key="3">
    <source>
        <dbReference type="ARBA" id="ARBA00022679"/>
    </source>
</evidence>
<dbReference type="AlphaFoldDB" id="C3YUI7"/>
<dbReference type="eggNOG" id="KOG4564">
    <property type="taxonomic scope" value="Eukaryota"/>
</dbReference>
<sequence length="269" mass="30208">MSGAEVTVRMPGEDYARYFKPRDYLNIYFSSFQAKDDKDQDFRQWIMKRHHQTFQSGQFKGQRLLDIGTGPNIMSVLSASKYFPDITCTDYVQNCRDDLQLWLRDDPDAFDFGPYLQYLSTLEGGSTTPEDIATRLRAAVKAVLPCDVTQPNPLAPQSSQPFDVVISSLCLDSACKTREDFCACLGNMASLFNPGGGLILIGCINGGTTFEVGKEVFYNLDKIDEDFLRDSLAKAGFKNVEIELQSSNLDENLANAQTFMYYYLTAKKA</sequence>
<dbReference type="EMBL" id="GG666553">
    <property type="protein sequence ID" value="EEN56107.1"/>
    <property type="molecule type" value="Genomic_DNA"/>
</dbReference>
<keyword evidence="2" id="KW-0489">Methyltransferase</keyword>
<dbReference type="PROSITE" id="PS51681">
    <property type="entry name" value="SAM_MT_NNMT_PNMT_TEMT"/>
    <property type="match status" value="1"/>
</dbReference>
<organism>
    <name type="scientific">Branchiostoma floridae</name>
    <name type="common">Florida lancelet</name>
    <name type="synonym">Amphioxus</name>
    <dbReference type="NCBI Taxonomy" id="7739"/>
    <lineage>
        <taxon>Eukaryota</taxon>
        <taxon>Metazoa</taxon>
        <taxon>Chordata</taxon>
        <taxon>Cephalochordata</taxon>
        <taxon>Leptocardii</taxon>
        <taxon>Amphioxiformes</taxon>
        <taxon>Branchiostomatidae</taxon>
        <taxon>Branchiostoma</taxon>
    </lineage>
</organism>
<evidence type="ECO:0000256" key="4">
    <source>
        <dbReference type="ARBA" id="ARBA00022691"/>
    </source>
</evidence>
<dbReference type="GO" id="GO:0008168">
    <property type="term" value="F:methyltransferase activity"/>
    <property type="evidence" value="ECO:0007669"/>
    <property type="project" value="UniProtKB-KW"/>
</dbReference>
<evidence type="ECO:0000256" key="1">
    <source>
        <dbReference type="ARBA" id="ARBA00007996"/>
    </source>
</evidence>
<evidence type="ECO:0000313" key="5">
    <source>
        <dbReference type="EMBL" id="EEN56107.1"/>
    </source>
</evidence>
<evidence type="ECO:0008006" key="6">
    <source>
        <dbReference type="Google" id="ProtNLM"/>
    </source>
</evidence>
<evidence type="ECO:0000256" key="2">
    <source>
        <dbReference type="ARBA" id="ARBA00022603"/>
    </source>
</evidence>
<dbReference type="InterPro" id="IPR029063">
    <property type="entry name" value="SAM-dependent_MTases_sf"/>
</dbReference>
<proteinExistence type="inferred from homology"/>
<dbReference type="PANTHER" id="PTHR10867">
    <property type="entry name" value="NNMT/PNMT/TEMT FAMILY MEMBER"/>
    <property type="match status" value="1"/>
</dbReference>
<dbReference type="CDD" id="cd02440">
    <property type="entry name" value="AdoMet_MTases"/>
    <property type="match status" value="1"/>
</dbReference>
<dbReference type="NCBIfam" id="NF041360">
    <property type="entry name" value="GntF_guanitoxin"/>
    <property type="match status" value="1"/>
</dbReference>
<dbReference type="InterPro" id="IPR000940">
    <property type="entry name" value="NNMT_TEMT_trans"/>
</dbReference>
<dbReference type="Pfam" id="PF01234">
    <property type="entry name" value="NNMT_PNMT_TEMT"/>
    <property type="match status" value="1"/>
</dbReference>
<dbReference type="GO" id="GO:0032259">
    <property type="term" value="P:methylation"/>
    <property type="evidence" value="ECO:0007669"/>
    <property type="project" value="UniProtKB-KW"/>
</dbReference>
<dbReference type="InParanoid" id="C3YUI7"/>
<dbReference type="Gene3D" id="3.40.50.150">
    <property type="entry name" value="Vaccinia Virus protein VP39"/>
    <property type="match status" value="1"/>
</dbReference>
<dbReference type="InterPro" id="IPR053384">
    <property type="entry name" value="SAM-dep_methyltransferase"/>
</dbReference>
<dbReference type="FunFam" id="3.40.50.150:FF:000810">
    <property type="entry name" value="Uncharacterized protein"/>
    <property type="match status" value="1"/>
</dbReference>
<accession>C3YUI7</accession>
<comment type="similarity">
    <text evidence="1">Belongs to the class I-like SAM-binding methyltransferase superfamily. NNMT/PNMT/TEMT family.</text>
</comment>
<dbReference type="SUPFAM" id="SSF53335">
    <property type="entry name" value="S-adenosyl-L-methionine-dependent methyltransferases"/>
    <property type="match status" value="1"/>
</dbReference>
<protein>
    <recommendedName>
        <fullName evidence="6">Nicotinamide N-methyltransferase-like</fullName>
    </recommendedName>
</protein>
<reference evidence="5" key="1">
    <citation type="journal article" date="2008" name="Nature">
        <title>The amphioxus genome and the evolution of the chordate karyotype.</title>
        <authorList>
            <consortium name="US DOE Joint Genome Institute (JGI-PGF)"/>
            <person name="Putnam N.H."/>
            <person name="Butts T."/>
            <person name="Ferrier D.E.K."/>
            <person name="Furlong R.F."/>
            <person name="Hellsten U."/>
            <person name="Kawashima T."/>
            <person name="Robinson-Rechavi M."/>
            <person name="Shoguchi E."/>
            <person name="Terry A."/>
            <person name="Yu J.-K."/>
            <person name="Benito-Gutierrez E.L."/>
            <person name="Dubchak I."/>
            <person name="Garcia-Fernandez J."/>
            <person name="Gibson-Brown J.J."/>
            <person name="Grigoriev I.V."/>
            <person name="Horton A.C."/>
            <person name="de Jong P.J."/>
            <person name="Jurka J."/>
            <person name="Kapitonov V.V."/>
            <person name="Kohara Y."/>
            <person name="Kuroki Y."/>
            <person name="Lindquist E."/>
            <person name="Lucas S."/>
            <person name="Osoegawa K."/>
            <person name="Pennacchio L.A."/>
            <person name="Salamov A.A."/>
            <person name="Satou Y."/>
            <person name="Sauka-Spengler T."/>
            <person name="Schmutz J."/>
            <person name="Shin-I T."/>
            <person name="Toyoda A."/>
            <person name="Bronner-Fraser M."/>
            <person name="Fujiyama A."/>
            <person name="Holland L.Z."/>
            <person name="Holland P.W.H."/>
            <person name="Satoh N."/>
            <person name="Rokhsar D.S."/>
        </authorList>
    </citation>
    <scope>NUCLEOTIDE SEQUENCE [LARGE SCALE GENOMIC DNA]</scope>
    <source>
        <strain evidence="5">S238N-H82</strain>
        <tissue evidence="5">Testes</tissue>
    </source>
</reference>
<dbReference type="PANTHER" id="PTHR10867:SF17">
    <property type="entry name" value="NICOTINAMIDE N-METHYLTRANSFERASE"/>
    <property type="match status" value="1"/>
</dbReference>